<feature type="domain" description="Reverse transcriptase" evidence="4">
    <location>
        <begin position="1115"/>
        <end position="1359"/>
    </location>
</feature>
<dbReference type="PANTHER" id="PTHR33116:SF87">
    <property type="entry name" value="OS01G0158850 PROTEIN"/>
    <property type="match status" value="1"/>
</dbReference>
<dbReference type="Pfam" id="PF00078">
    <property type="entry name" value="RVT_1"/>
    <property type="match status" value="1"/>
</dbReference>
<dbReference type="Proteomes" id="UP001231189">
    <property type="component" value="Unassembled WGS sequence"/>
</dbReference>
<dbReference type="GO" id="GO:0003676">
    <property type="term" value="F:nucleic acid binding"/>
    <property type="evidence" value="ECO:0007669"/>
    <property type="project" value="InterPro"/>
</dbReference>
<dbReference type="SUPFAM" id="SSF56219">
    <property type="entry name" value="DNase I-like"/>
    <property type="match status" value="1"/>
</dbReference>
<dbReference type="InterPro" id="IPR000477">
    <property type="entry name" value="RT_dom"/>
</dbReference>
<feature type="compositionally biased region" description="Polar residues" evidence="2">
    <location>
        <begin position="534"/>
        <end position="553"/>
    </location>
</feature>
<evidence type="ECO:0000256" key="1">
    <source>
        <dbReference type="PROSITE-ProRule" id="PRU00047"/>
    </source>
</evidence>
<dbReference type="Gene3D" id="4.10.60.10">
    <property type="entry name" value="Zinc finger, CCHC-type"/>
    <property type="match status" value="1"/>
</dbReference>
<dbReference type="SMART" id="SM00343">
    <property type="entry name" value="ZnF_C2HC"/>
    <property type="match status" value="2"/>
</dbReference>
<evidence type="ECO:0000313" key="5">
    <source>
        <dbReference type="EMBL" id="KAK1646156.1"/>
    </source>
</evidence>
<dbReference type="InterPro" id="IPR036691">
    <property type="entry name" value="Endo/exonu/phosph_ase_sf"/>
</dbReference>
<feature type="region of interest" description="Disordered" evidence="2">
    <location>
        <begin position="578"/>
        <end position="623"/>
    </location>
</feature>
<dbReference type="Pfam" id="PF13966">
    <property type="entry name" value="zf-RVT"/>
    <property type="match status" value="1"/>
</dbReference>
<protein>
    <submittedName>
        <fullName evidence="5">Uncharacterized protein</fullName>
    </submittedName>
</protein>
<dbReference type="InterPro" id="IPR001878">
    <property type="entry name" value="Znf_CCHC"/>
</dbReference>
<evidence type="ECO:0000259" key="4">
    <source>
        <dbReference type="PROSITE" id="PS50878"/>
    </source>
</evidence>
<dbReference type="SUPFAM" id="SSF56672">
    <property type="entry name" value="DNA/RNA polymerases"/>
    <property type="match status" value="1"/>
</dbReference>
<keyword evidence="1" id="KW-0863">Zinc-finger</keyword>
<dbReference type="InterPro" id="IPR043502">
    <property type="entry name" value="DNA/RNA_pol_sf"/>
</dbReference>
<dbReference type="PROSITE" id="PS50878">
    <property type="entry name" value="RT_POL"/>
    <property type="match status" value="1"/>
</dbReference>
<reference evidence="5" key="1">
    <citation type="submission" date="2023-07" db="EMBL/GenBank/DDBJ databases">
        <title>A chromosome-level genome assembly of Lolium multiflorum.</title>
        <authorList>
            <person name="Chen Y."/>
            <person name="Copetti D."/>
            <person name="Kolliker R."/>
            <person name="Studer B."/>
        </authorList>
    </citation>
    <scope>NUCLEOTIDE SEQUENCE</scope>
    <source>
        <strain evidence="5">02402/16</strain>
        <tissue evidence="5">Leaf</tissue>
    </source>
</reference>
<sequence length="1808" mass="198878">MSSMTAFAMGAACRTRAPSISATRHALTYALAAASSALASASYTWRSAMVATCTAASFTFAFATSIAASVASGAASATSAASIAASSVKFSASSASAVAISASSCWAAYAAVCSASNASFAWTYASEAAPPLVPPSIPELGRGRASETAAGKQPVVQDRPATGSGPSRAAAVEEVPTPASNMECFKCGRMGHFQASCTFPPVCLLCGVEGHNSNACLSKGKQPELRILGQAVPGESFFYLDFDEDEDEEEEVTNGAVISFRQVVFSADDLSRELQHLVEADWDWQVQEVGRNEFAVLFPSRESLQFSTRSGRLFLPLSGTVADIRLADAYPAPVELLQEVWVKLTGVPKRMRRASRLLAGMRMLGWPMEVDEVSLRCRQPVRMRIACRNPDKLKGVVQVFHKKQGFSIGVHVEPLAGQSGSAPPRSPPRPPHPRDEEEEDDDDPHRQGGPERLPWPGHLSGRPRPAGFAEADVAHVPPAVEEPLGVGLDQYGSNLRAPWPAPLAALEQARARRSVPEEPVGSGPTMARPASPPFDSSTLITADSVDTTPSGSPSKDLGGAESLVSIGVLDSDEMMREASELDEATVAQSDGPGAGVPRRRRTRTVPAEPARKSARLTGPGAATPVLQRAQERTASRNLDPAGKLDDFAILPSFPQGGGGGAFCASCPGVVCRSWGCDSDGSGETIKASFTPAELLSLDPQGRFAWKSTPAQGRSGGMLLGVNEDAFEVLEWHGGAFFIRADVLQLDNSSRWSIFVVYGPADHRRSADFLAELSAAVNACPFPLVRFNDCIASLALREIRRTGARYTWTNRQISPVRCVLDRVLVTPEWEGLFPLSSLVAGTIIGSDHSPLVLSSGEELGKRSSRFFFQKGWLEKPDFHALVAHRWQLLAREVAWCQDPIETWHRIAAGLRQFLSGWGANLGREERDLKADILAQIRDLDGIADHAGLDDDGWALRYHLEGQLLHLSRVEEEYWRQRSRANWLIQGDANTAFFHAFANGRRRKCAISSLVSDSGIITDERELQAHIYDFYRGLMGAQAAPSFLTLSPSIWHSIRRVAGGDNDCLMLTFSGEEMDTVLASMKTDTAPGPDGFPVFFFKEFWQLAKPLILAIANVQADSAYQRFFKFVAKAYAVRLSPIAHRTISPTQSAIIRGRHIHEGILALQEIIHETKSKKLRGVFLKLDFEKAYDRVSWAFLREVLLRKGFEPGWVHRALGLVSGGQTAISVNGEVGNFFRNGRGVRQGDPLSPLLFDFVVEALASILDRAREAGHIAGLIPHLIPGGVSHLQYADDTIIMLQPDDLAIANLKYILLCFENMSGLRINFHKSEVMVVGGDETEGTRIANMLNCKRGTFPFTYLGLPVSDRALLASDWGPLTNKVAKRADPWMGKLMSSAARLTLINACLSSLPLHAMAVCLLGEGVHGLFDKARSRFYWEANGAKRKYHWVRWSALCKPKCLGGLGIVDTRIMNICLLAKWIWRLYAGEQGLWAEILRAKYLGERDLLVDNHRPGSQFWNAIQKIKHVFGMGARHAIRNGRATRFWVDWWHEKGPLKDQFPGLFAIASEPLASVATLFLGNQCRLTFRRELGLGERVEMANVARLVETIHLSEPQDRISWSLEPNGKFSVRSLYKSLCQGIPHKHYGIVWEIKVPLKVRIFLWQLSKHRLPSNDNIRKRRGPSNGTCALCLEVEDNNHIFFRCPLARFMWSAVRDLLGCSWNPSCFADIFRYMRVHVGQTRRVLWLACAALLWSLWNVRNKFTIEGSFPTDPANGLYKMTVYLQAWKLLARRGDRHAVELVIGRIRALHASIRDSV</sequence>
<evidence type="ECO:0000313" key="6">
    <source>
        <dbReference type="Proteomes" id="UP001231189"/>
    </source>
</evidence>
<dbReference type="EMBL" id="JAUUTY010000004">
    <property type="protein sequence ID" value="KAK1646156.1"/>
    <property type="molecule type" value="Genomic_DNA"/>
</dbReference>
<dbReference type="PROSITE" id="PS50158">
    <property type="entry name" value="ZF_CCHC"/>
    <property type="match status" value="1"/>
</dbReference>
<organism evidence="5 6">
    <name type="scientific">Lolium multiflorum</name>
    <name type="common">Italian ryegrass</name>
    <name type="synonym">Lolium perenne subsp. multiflorum</name>
    <dbReference type="NCBI Taxonomy" id="4521"/>
    <lineage>
        <taxon>Eukaryota</taxon>
        <taxon>Viridiplantae</taxon>
        <taxon>Streptophyta</taxon>
        <taxon>Embryophyta</taxon>
        <taxon>Tracheophyta</taxon>
        <taxon>Spermatophyta</taxon>
        <taxon>Magnoliopsida</taxon>
        <taxon>Liliopsida</taxon>
        <taxon>Poales</taxon>
        <taxon>Poaceae</taxon>
        <taxon>BOP clade</taxon>
        <taxon>Pooideae</taxon>
        <taxon>Poodae</taxon>
        <taxon>Poeae</taxon>
        <taxon>Poeae Chloroplast Group 2 (Poeae type)</taxon>
        <taxon>Loliodinae</taxon>
        <taxon>Loliinae</taxon>
        <taxon>Lolium</taxon>
    </lineage>
</organism>
<dbReference type="PANTHER" id="PTHR33116">
    <property type="entry name" value="REVERSE TRANSCRIPTASE ZINC-BINDING DOMAIN-CONTAINING PROTEIN-RELATED-RELATED"/>
    <property type="match status" value="1"/>
</dbReference>
<name>A0AAD8W772_LOLMU</name>
<dbReference type="GO" id="GO:0008270">
    <property type="term" value="F:zinc ion binding"/>
    <property type="evidence" value="ECO:0007669"/>
    <property type="project" value="UniProtKB-KW"/>
</dbReference>
<dbReference type="SUPFAM" id="SSF57756">
    <property type="entry name" value="Retrovirus zinc finger-like domains"/>
    <property type="match status" value="1"/>
</dbReference>
<keyword evidence="6" id="KW-1185">Reference proteome</keyword>
<feature type="region of interest" description="Disordered" evidence="2">
    <location>
        <begin position="513"/>
        <end position="559"/>
    </location>
</feature>
<keyword evidence="1" id="KW-0479">Metal-binding</keyword>
<proteinExistence type="predicted"/>
<dbReference type="InterPro" id="IPR026960">
    <property type="entry name" value="RVT-Znf"/>
</dbReference>
<gene>
    <name evidence="5" type="ORF">QYE76_063961</name>
</gene>
<evidence type="ECO:0000259" key="3">
    <source>
        <dbReference type="PROSITE" id="PS50158"/>
    </source>
</evidence>
<comment type="caution">
    <text evidence="5">The sequence shown here is derived from an EMBL/GenBank/DDBJ whole genome shotgun (WGS) entry which is preliminary data.</text>
</comment>
<feature type="region of interest" description="Disordered" evidence="2">
    <location>
        <begin position="136"/>
        <end position="173"/>
    </location>
</feature>
<keyword evidence="1" id="KW-0862">Zinc</keyword>
<evidence type="ECO:0000256" key="2">
    <source>
        <dbReference type="SAM" id="MobiDB-lite"/>
    </source>
</evidence>
<dbReference type="InterPro" id="IPR036875">
    <property type="entry name" value="Znf_CCHC_sf"/>
</dbReference>
<feature type="region of interest" description="Disordered" evidence="2">
    <location>
        <begin position="414"/>
        <end position="466"/>
    </location>
</feature>
<dbReference type="CDD" id="cd01650">
    <property type="entry name" value="RT_nLTR_like"/>
    <property type="match status" value="1"/>
</dbReference>
<feature type="domain" description="CCHC-type" evidence="3">
    <location>
        <begin position="184"/>
        <end position="197"/>
    </location>
</feature>
<accession>A0AAD8W772</accession>